<dbReference type="OrthoDB" id="3997826at2759"/>
<dbReference type="AlphaFoldDB" id="A0A1E3NS60"/>
<keyword evidence="2" id="KW-0812">Transmembrane</keyword>
<sequence>MFSPSPHYNSGGNSDDAHRDPVFFRDPEEFYEPHNSYYAYPEEKMRSQEFNSQSRRPIRTQIQPNRSVNPFREINIKSRIDPSAGNPHYEDYETGDNNFDSGNANKFYYDENENDTIGGNYTNNPFKTNYQASRNINKQTDSYEIFDSSPGKYSYGRGSGTTYASSDDNNVKYPLIKKDAYHTAIKVNDVGSGSTIGSRKLSTARKQLIVTAYFKSFKILALITFLLFFCPLISTILDLSCVSSNTFCLPKFEIQSSGPLESDSVEVSLFSSLTMQPIHRETTTSLEDALGLIEKFLNGLSGMVLDSTFNPLLIRAKIEEAFENENSVIFKFSNFGYCKEIVDRYVIENTCHPYFGYGIDVPSVFIKDLAYTLSLQEIEGDAEYVSNIFAENYRDLFNFLKIKEYRDNKFLFYGFLSSILSISSSYMSIIEFLLDLGSLITCVIISLVLKSKANRSLSAYKNYLFESNSKRHFSEQHYQFARVQGFLIGATIVIWISTIMRILGVTYELVYILQIENVLKSLNLRLIEGIKLVSSGTVLDILNVLIHLCVSICLTACVLCKPWIVKVTI</sequence>
<keyword evidence="2" id="KW-0472">Membrane</keyword>
<accession>A0A1E3NS60</accession>
<dbReference type="RefSeq" id="XP_019020032.1">
    <property type="nucleotide sequence ID" value="XM_019165092.1"/>
</dbReference>
<gene>
    <name evidence="3" type="ORF">PICMEDRAFT_9429</name>
</gene>
<protein>
    <submittedName>
        <fullName evidence="3">Uncharacterized protein</fullName>
    </submittedName>
</protein>
<feature type="transmembrane region" description="Helical" evidence="2">
    <location>
        <begin position="219"/>
        <end position="237"/>
    </location>
</feature>
<evidence type="ECO:0000256" key="1">
    <source>
        <dbReference type="SAM" id="MobiDB-lite"/>
    </source>
</evidence>
<feature type="transmembrane region" description="Helical" evidence="2">
    <location>
        <begin position="432"/>
        <end position="449"/>
    </location>
</feature>
<evidence type="ECO:0000313" key="4">
    <source>
        <dbReference type="Proteomes" id="UP000094455"/>
    </source>
</evidence>
<feature type="compositionally biased region" description="Polar residues" evidence="1">
    <location>
        <begin position="1"/>
        <end position="13"/>
    </location>
</feature>
<dbReference type="Proteomes" id="UP000094455">
    <property type="component" value="Unassembled WGS sequence"/>
</dbReference>
<dbReference type="EMBL" id="KV454001">
    <property type="protein sequence ID" value="ODQ48919.1"/>
    <property type="molecule type" value="Genomic_DNA"/>
</dbReference>
<dbReference type="GeneID" id="30181779"/>
<organism evidence="3 4">
    <name type="scientific">Pichia membranifaciens NRRL Y-2026</name>
    <dbReference type="NCBI Taxonomy" id="763406"/>
    <lineage>
        <taxon>Eukaryota</taxon>
        <taxon>Fungi</taxon>
        <taxon>Dikarya</taxon>
        <taxon>Ascomycota</taxon>
        <taxon>Saccharomycotina</taxon>
        <taxon>Pichiomycetes</taxon>
        <taxon>Pichiales</taxon>
        <taxon>Pichiaceae</taxon>
        <taxon>Pichia</taxon>
    </lineage>
</organism>
<evidence type="ECO:0000313" key="3">
    <source>
        <dbReference type="EMBL" id="ODQ48919.1"/>
    </source>
</evidence>
<feature type="transmembrane region" description="Helical" evidence="2">
    <location>
        <begin position="480"/>
        <end position="503"/>
    </location>
</feature>
<reference evidence="3 4" key="1">
    <citation type="journal article" date="2016" name="Proc. Natl. Acad. Sci. U.S.A.">
        <title>Comparative genomics of biotechnologically important yeasts.</title>
        <authorList>
            <person name="Riley R."/>
            <person name="Haridas S."/>
            <person name="Wolfe K.H."/>
            <person name="Lopes M.R."/>
            <person name="Hittinger C.T."/>
            <person name="Goeker M."/>
            <person name="Salamov A.A."/>
            <person name="Wisecaver J.H."/>
            <person name="Long T.M."/>
            <person name="Calvey C.H."/>
            <person name="Aerts A.L."/>
            <person name="Barry K.W."/>
            <person name="Choi C."/>
            <person name="Clum A."/>
            <person name="Coughlan A.Y."/>
            <person name="Deshpande S."/>
            <person name="Douglass A.P."/>
            <person name="Hanson S.J."/>
            <person name="Klenk H.-P."/>
            <person name="LaButti K.M."/>
            <person name="Lapidus A."/>
            <person name="Lindquist E.A."/>
            <person name="Lipzen A.M."/>
            <person name="Meier-Kolthoff J.P."/>
            <person name="Ohm R.A."/>
            <person name="Otillar R.P."/>
            <person name="Pangilinan J.L."/>
            <person name="Peng Y."/>
            <person name="Rokas A."/>
            <person name="Rosa C.A."/>
            <person name="Scheuner C."/>
            <person name="Sibirny A.A."/>
            <person name="Slot J.C."/>
            <person name="Stielow J.B."/>
            <person name="Sun H."/>
            <person name="Kurtzman C.P."/>
            <person name="Blackwell M."/>
            <person name="Grigoriev I.V."/>
            <person name="Jeffries T.W."/>
        </authorList>
    </citation>
    <scope>NUCLEOTIDE SEQUENCE [LARGE SCALE GENOMIC DNA]</scope>
    <source>
        <strain evidence="3 4">NRRL Y-2026</strain>
    </source>
</reference>
<proteinExistence type="predicted"/>
<keyword evidence="4" id="KW-1185">Reference proteome</keyword>
<feature type="region of interest" description="Disordered" evidence="1">
    <location>
        <begin position="1"/>
        <end position="21"/>
    </location>
</feature>
<feature type="transmembrane region" description="Helical" evidence="2">
    <location>
        <begin position="541"/>
        <end position="564"/>
    </location>
</feature>
<keyword evidence="2" id="KW-1133">Transmembrane helix</keyword>
<evidence type="ECO:0000256" key="2">
    <source>
        <dbReference type="SAM" id="Phobius"/>
    </source>
</evidence>
<feature type="transmembrane region" description="Helical" evidence="2">
    <location>
        <begin position="410"/>
        <end position="426"/>
    </location>
</feature>
<name>A0A1E3NS60_9ASCO</name>